<organism evidence="1 2">
    <name type="scientific">Vibrio astriarenae</name>
    <dbReference type="NCBI Taxonomy" id="1481923"/>
    <lineage>
        <taxon>Bacteria</taxon>
        <taxon>Pseudomonadati</taxon>
        <taxon>Pseudomonadota</taxon>
        <taxon>Gammaproteobacteria</taxon>
        <taxon>Vibrionales</taxon>
        <taxon>Vibrionaceae</taxon>
        <taxon>Vibrio</taxon>
    </lineage>
</organism>
<protein>
    <submittedName>
        <fullName evidence="1">DNAase</fullName>
    </submittedName>
</protein>
<dbReference type="EMBL" id="CP047475">
    <property type="protein sequence ID" value="QIA63335.1"/>
    <property type="molecule type" value="Genomic_DNA"/>
</dbReference>
<dbReference type="Proteomes" id="UP000464262">
    <property type="component" value="Chromosome 1"/>
</dbReference>
<evidence type="ECO:0000313" key="1">
    <source>
        <dbReference type="EMBL" id="QIA63335.1"/>
    </source>
</evidence>
<proteinExistence type="predicted"/>
<keyword evidence="2" id="KW-1185">Reference proteome</keyword>
<dbReference type="KEGG" id="vas:GT360_07295"/>
<name>A0A7Z2YDS8_9VIBR</name>
<sequence>MIECVSTQGGAIERLKRAFRACPKDFDLMQQEIEAGRVSVYHLTGERFNVVVAGEIVGESYFLWGLAGRGMVEAVRELRHYVEKAGLSSISADTHFKGVAKLCRALGIDESQCDGVTSMKWEF</sequence>
<accession>A0A7Z2YDS8</accession>
<reference evidence="1 2" key="1">
    <citation type="submission" date="2020-01" db="EMBL/GenBank/DDBJ databases">
        <title>Whole genome and functional gene identification of agarase of Vibrio HN897.</title>
        <authorList>
            <person name="Liu Y."/>
            <person name="Zhao Z."/>
        </authorList>
    </citation>
    <scope>NUCLEOTIDE SEQUENCE [LARGE SCALE GENOMIC DNA]</scope>
    <source>
        <strain evidence="1 2">HN897</strain>
    </source>
</reference>
<dbReference type="AlphaFoldDB" id="A0A7Z2YDS8"/>
<evidence type="ECO:0000313" key="2">
    <source>
        <dbReference type="Proteomes" id="UP000464262"/>
    </source>
</evidence>
<gene>
    <name evidence="1" type="ORF">GT360_07295</name>
</gene>